<gene>
    <name evidence="1" type="ORF">A0U91_07845</name>
</gene>
<dbReference type="AlphaFoldDB" id="A0A1U9LEG1"/>
<name>A0A1U9LEG1_9PROT</name>
<reference evidence="1 2" key="1">
    <citation type="submission" date="2016-03" db="EMBL/GenBank/DDBJ databases">
        <title>Acetic acid bacteria sequencing.</title>
        <authorList>
            <person name="Brandt J."/>
            <person name="Jakob F."/>
            <person name="Vogel R.F."/>
        </authorList>
    </citation>
    <scope>NUCLEOTIDE SEQUENCE [LARGE SCALE GENOMIC DNA]</scope>
    <source>
        <strain evidence="1 2">TMW2.1084</strain>
    </source>
</reference>
<sequence>MTFTGATAGIAAGAQTNDTVLDWALEATYKNPPTGTYQQGRFTAETLARTETTSRPAEINTIKESSQSVITQIAASGRISGALSTGTYDDFIAGVLGADFGSVKLQGSDDAKTGFIYTKSNSYTSDMPNIGGIDDAAKQLISSFPKNGIIYIHDPVLGIDDFFEYSQTGAQGILSLSKKGVLDSYLPGGTATAGAKAFLKSPDIINGNVDKTYTIRKKILGKYLMYPGSFVSQVQLTFTQGQFAQVEIDVIPANEVLSDTDIASAVLAAPSGTVHNTVDNFLGASIFGVVPGGCVTSASLTLARSGYKVDYGNGHADGCGVVSGQLLVSGSISLYFRSWDQYQAALAGTQGPIIIKSVDSSGNGYAFVFLNAALRNPQLQTDSVNKTYELKLDIEGNPLATGDTFEIFRIAPAS</sequence>
<dbReference type="STRING" id="1076596.A0U91_07845"/>
<dbReference type="EMBL" id="CP014687">
    <property type="protein sequence ID" value="AQT04846.1"/>
    <property type="molecule type" value="Genomic_DNA"/>
</dbReference>
<evidence type="ECO:0000313" key="1">
    <source>
        <dbReference type="EMBL" id="AQT04846.1"/>
    </source>
</evidence>
<protein>
    <submittedName>
        <fullName evidence="1">Phage tail protein</fullName>
    </submittedName>
</protein>
<dbReference type="KEGG" id="aper:A0U91_07845"/>
<dbReference type="Pfam" id="PF18906">
    <property type="entry name" value="Phage_tube_2"/>
    <property type="match status" value="1"/>
</dbReference>
<organism evidence="1 2">
    <name type="scientific">Acetobacter persici</name>
    <dbReference type="NCBI Taxonomy" id="1076596"/>
    <lineage>
        <taxon>Bacteria</taxon>
        <taxon>Pseudomonadati</taxon>
        <taxon>Pseudomonadota</taxon>
        <taxon>Alphaproteobacteria</taxon>
        <taxon>Acetobacterales</taxon>
        <taxon>Acetobacteraceae</taxon>
        <taxon>Acetobacter</taxon>
    </lineage>
</organism>
<evidence type="ECO:0000313" key="2">
    <source>
        <dbReference type="Proteomes" id="UP000189055"/>
    </source>
</evidence>
<accession>A0A1U9LEG1</accession>
<dbReference type="InterPro" id="IPR044000">
    <property type="entry name" value="Phage_tube_2"/>
</dbReference>
<dbReference type="RefSeq" id="WP_077930687.1">
    <property type="nucleotide sequence ID" value="NZ_CP014687.1"/>
</dbReference>
<dbReference type="Proteomes" id="UP000189055">
    <property type="component" value="Chromosome"/>
</dbReference>
<proteinExistence type="predicted"/>